<dbReference type="InterPro" id="IPR052032">
    <property type="entry name" value="ATP-dep_AA_Ligase"/>
</dbReference>
<dbReference type="GO" id="GO:0016874">
    <property type="term" value="F:ligase activity"/>
    <property type="evidence" value="ECO:0007669"/>
    <property type="project" value="UniProtKB-KW"/>
</dbReference>
<dbReference type="AlphaFoldDB" id="D0LLC7"/>
<dbReference type="Gene3D" id="3.30.1490.20">
    <property type="entry name" value="ATP-grasp fold, A domain"/>
    <property type="match status" value="1"/>
</dbReference>
<evidence type="ECO:0000256" key="4">
    <source>
        <dbReference type="PROSITE-ProRule" id="PRU00409"/>
    </source>
</evidence>
<dbReference type="EMBL" id="CP001804">
    <property type="protein sequence ID" value="ACY18623.1"/>
    <property type="molecule type" value="Genomic_DNA"/>
</dbReference>
<dbReference type="PROSITE" id="PS50975">
    <property type="entry name" value="ATP_GRASP"/>
    <property type="match status" value="1"/>
</dbReference>
<dbReference type="Gene3D" id="3.40.50.20">
    <property type="match status" value="1"/>
</dbReference>
<name>D0LLC7_HALO1</name>
<dbReference type="PANTHER" id="PTHR43585:SF2">
    <property type="entry name" value="ATP-GRASP ENZYME FSQD"/>
    <property type="match status" value="1"/>
</dbReference>
<dbReference type="Pfam" id="PF02655">
    <property type="entry name" value="ATP-grasp_3"/>
    <property type="match status" value="1"/>
</dbReference>
<feature type="domain" description="ATP-grasp" evidence="5">
    <location>
        <begin position="114"/>
        <end position="305"/>
    </location>
</feature>
<dbReference type="RefSeq" id="WP_012831215.1">
    <property type="nucleotide sequence ID" value="NC_013440.1"/>
</dbReference>
<reference evidence="6 7" key="1">
    <citation type="journal article" date="2010" name="Stand. Genomic Sci.">
        <title>Complete genome sequence of Haliangium ochraceum type strain (SMP-2).</title>
        <authorList>
            <consortium name="US DOE Joint Genome Institute (JGI-PGF)"/>
            <person name="Ivanova N."/>
            <person name="Daum C."/>
            <person name="Lang E."/>
            <person name="Abt B."/>
            <person name="Kopitz M."/>
            <person name="Saunders E."/>
            <person name="Lapidus A."/>
            <person name="Lucas S."/>
            <person name="Glavina Del Rio T."/>
            <person name="Nolan M."/>
            <person name="Tice H."/>
            <person name="Copeland A."/>
            <person name="Cheng J.F."/>
            <person name="Chen F."/>
            <person name="Bruce D."/>
            <person name="Goodwin L."/>
            <person name="Pitluck S."/>
            <person name="Mavromatis K."/>
            <person name="Pati A."/>
            <person name="Mikhailova N."/>
            <person name="Chen A."/>
            <person name="Palaniappan K."/>
            <person name="Land M."/>
            <person name="Hauser L."/>
            <person name="Chang Y.J."/>
            <person name="Jeffries C.D."/>
            <person name="Detter J.C."/>
            <person name="Brettin T."/>
            <person name="Rohde M."/>
            <person name="Goker M."/>
            <person name="Bristow J."/>
            <person name="Markowitz V."/>
            <person name="Eisen J.A."/>
            <person name="Hugenholtz P."/>
            <person name="Kyrpides N.C."/>
            <person name="Klenk H.P."/>
        </authorList>
    </citation>
    <scope>NUCLEOTIDE SEQUENCE [LARGE SCALE GENOMIC DNA]</scope>
    <source>
        <strain evidence="7">DSM 14365 / CIP 107738 / JCM 11303 / AJ 13395 / SMP-2</strain>
    </source>
</reference>
<dbReference type="SUPFAM" id="SSF56059">
    <property type="entry name" value="Glutathione synthetase ATP-binding domain-like"/>
    <property type="match status" value="1"/>
</dbReference>
<dbReference type="eggNOG" id="COG1181">
    <property type="taxonomic scope" value="Bacteria"/>
</dbReference>
<evidence type="ECO:0000256" key="3">
    <source>
        <dbReference type="ARBA" id="ARBA00022840"/>
    </source>
</evidence>
<dbReference type="OrthoDB" id="9803907at2"/>
<dbReference type="GO" id="GO:0046872">
    <property type="term" value="F:metal ion binding"/>
    <property type="evidence" value="ECO:0007669"/>
    <property type="project" value="InterPro"/>
</dbReference>
<dbReference type="Gene3D" id="3.30.470.20">
    <property type="entry name" value="ATP-grasp fold, B domain"/>
    <property type="match status" value="1"/>
</dbReference>
<keyword evidence="7" id="KW-1185">Reference proteome</keyword>
<evidence type="ECO:0000313" key="7">
    <source>
        <dbReference type="Proteomes" id="UP000001880"/>
    </source>
</evidence>
<keyword evidence="1 6" id="KW-0436">Ligase</keyword>
<dbReference type="KEGG" id="hoh:Hoch_6148"/>
<evidence type="ECO:0000256" key="2">
    <source>
        <dbReference type="ARBA" id="ARBA00022741"/>
    </source>
</evidence>
<gene>
    <name evidence="6" type="ordered locus">Hoch_6148</name>
</gene>
<dbReference type="InterPro" id="IPR013815">
    <property type="entry name" value="ATP_grasp_subdomain_1"/>
</dbReference>
<organism evidence="6 7">
    <name type="scientific">Haliangium ochraceum (strain DSM 14365 / JCM 11303 / SMP-2)</name>
    <dbReference type="NCBI Taxonomy" id="502025"/>
    <lineage>
        <taxon>Bacteria</taxon>
        <taxon>Pseudomonadati</taxon>
        <taxon>Myxococcota</taxon>
        <taxon>Polyangia</taxon>
        <taxon>Haliangiales</taxon>
        <taxon>Kofleriaceae</taxon>
        <taxon>Haliangium</taxon>
    </lineage>
</organism>
<dbReference type="InterPro" id="IPR003806">
    <property type="entry name" value="ATP-grasp_PylC-type"/>
</dbReference>
<sequence length="408" mass="45304">MGKRHILAFVNSDYEDTPYDRWLPPSEYVLHILVSREKADGYRHLPEVHVFDNYAHNGLVEVEALRIARRHACGAILARAEVDVLRAARIRDMCGIPGQGWESALAFRDKIAMKRYVATTPLNVPEYRALETAVDLVDFIDRHGYPVVVKPRSASGSVGTHVLHTEAEMEQLLRFEKLHGCEVETFVAGDMYHVDGLLVDSHIPFINVSRYINGCLAWRENQFCGSVVLGNDSPLCRRMIAATEQALAALPDPGCISFHAEFFLTPQDEIVFCEIASRTGGGRINETIAAAFAVNLDEQWVRAQCGLAVHLTAGDEDGHERSAGFVLIPPQRGVLTGLPEDALPDWVTGTKILAKLGTHYQGGEKSGHYVAAYVITGEDEDIAAARVVQMAEWFQERTRWDRTSEAPT</sequence>
<evidence type="ECO:0000313" key="6">
    <source>
        <dbReference type="EMBL" id="ACY18623.1"/>
    </source>
</evidence>
<dbReference type="InterPro" id="IPR011761">
    <property type="entry name" value="ATP-grasp"/>
</dbReference>
<protein>
    <submittedName>
        <fullName evidence="6">ATP-dependent carboxylate-amine ligase domain protein ATP-grasp</fullName>
    </submittedName>
</protein>
<dbReference type="GO" id="GO:0005524">
    <property type="term" value="F:ATP binding"/>
    <property type="evidence" value="ECO:0007669"/>
    <property type="project" value="UniProtKB-UniRule"/>
</dbReference>
<evidence type="ECO:0000259" key="5">
    <source>
        <dbReference type="PROSITE" id="PS50975"/>
    </source>
</evidence>
<accession>D0LLC7</accession>
<keyword evidence="3 4" id="KW-0067">ATP-binding</keyword>
<evidence type="ECO:0000256" key="1">
    <source>
        <dbReference type="ARBA" id="ARBA00022598"/>
    </source>
</evidence>
<proteinExistence type="predicted"/>
<dbReference type="STRING" id="502025.Hoch_6148"/>
<keyword evidence="2 4" id="KW-0547">Nucleotide-binding</keyword>
<dbReference type="HOGENOM" id="CLU_029016_4_1_7"/>
<dbReference type="Proteomes" id="UP000001880">
    <property type="component" value="Chromosome"/>
</dbReference>
<dbReference type="PANTHER" id="PTHR43585">
    <property type="entry name" value="FUMIPYRROLE BIOSYNTHESIS PROTEIN C"/>
    <property type="match status" value="1"/>
</dbReference>